<evidence type="ECO:0000256" key="1">
    <source>
        <dbReference type="ARBA" id="ARBA00008714"/>
    </source>
</evidence>
<dbReference type="GO" id="GO:0046872">
    <property type="term" value="F:metal ion binding"/>
    <property type="evidence" value="ECO:0007669"/>
    <property type="project" value="UniProtKB-KW"/>
</dbReference>
<evidence type="ECO:0000259" key="8">
    <source>
        <dbReference type="Pfam" id="PF02777"/>
    </source>
</evidence>
<dbReference type="PRINTS" id="PR01703">
    <property type="entry name" value="MNSODISMTASE"/>
</dbReference>
<dbReference type="AlphaFoldDB" id="A0A1F5YJ09"/>
<dbReference type="SUPFAM" id="SSF54719">
    <property type="entry name" value="Fe,Mn superoxide dismutase (SOD), C-terminal domain"/>
    <property type="match status" value="1"/>
</dbReference>
<protein>
    <recommendedName>
        <fullName evidence="2 6">Superoxide dismutase</fullName>
        <ecNumber evidence="2 6">1.15.1.1</ecNumber>
    </recommendedName>
</protein>
<reference evidence="9 10" key="1">
    <citation type="journal article" date="2016" name="Nat. Commun.">
        <title>Thousands of microbial genomes shed light on interconnected biogeochemical processes in an aquifer system.</title>
        <authorList>
            <person name="Anantharaman K."/>
            <person name="Brown C.T."/>
            <person name="Hug L.A."/>
            <person name="Sharon I."/>
            <person name="Castelle C.J."/>
            <person name="Probst A.J."/>
            <person name="Thomas B.C."/>
            <person name="Singh A."/>
            <person name="Wilkins M.J."/>
            <person name="Karaoz U."/>
            <person name="Brodie E.L."/>
            <person name="Williams K.H."/>
            <person name="Hubbard S.S."/>
            <person name="Banfield J.F."/>
        </authorList>
    </citation>
    <scope>NUCLEOTIDE SEQUENCE [LARGE SCALE GENOMIC DNA]</scope>
</reference>
<feature type="binding site" evidence="5">
    <location>
        <position position="70"/>
    </location>
    <ligand>
        <name>Mn(2+)</name>
        <dbReference type="ChEBI" id="CHEBI:29035"/>
    </ligand>
</feature>
<dbReference type="Proteomes" id="UP000178230">
    <property type="component" value="Unassembled WGS sequence"/>
</dbReference>
<dbReference type="Pfam" id="PF02777">
    <property type="entry name" value="Sod_Fe_C"/>
    <property type="match status" value="1"/>
</dbReference>
<evidence type="ECO:0000313" key="9">
    <source>
        <dbReference type="EMBL" id="OGF99851.1"/>
    </source>
</evidence>
<comment type="catalytic activity">
    <reaction evidence="6">
        <text>2 superoxide + 2 H(+) = H2O2 + O2</text>
        <dbReference type="Rhea" id="RHEA:20696"/>
        <dbReference type="ChEBI" id="CHEBI:15378"/>
        <dbReference type="ChEBI" id="CHEBI:15379"/>
        <dbReference type="ChEBI" id="CHEBI:16240"/>
        <dbReference type="ChEBI" id="CHEBI:18421"/>
        <dbReference type="EC" id="1.15.1.1"/>
    </reaction>
</comment>
<dbReference type="GO" id="GO:0004784">
    <property type="term" value="F:superoxide dismutase activity"/>
    <property type="evidence" value="ECO:0007669"/>
    <property type="project" value="UniProtKB-EC"/>
</dbReference>
<dbReference type="InterPro" id="IPR036324">
    <property type="entry name" value="Mn/Fe_SOD_N_sf"/>
</dbReference>
<proteinExistence type="inferred from homology"/>
<dbReference type="InterPro" id="IPR019833">
    <property type="entry name" value="Mn/Fe_SOD_BS"/>
</dbReference>
<evidence type="ECO:0000256" key="2">
    <source>
        <dbReference type="ARBA" id="ARBA00012682"/>
    </source>
</evidence>
<evidence type="ECO:0000256" key="4">
    <source>
        <dbReference type="ARBA" id="ARBA00023002"/>
    </source>
</evidence>
<evidence type="ECO:0000256" key="5">
    <source>
        <dbReference type="PIRSR" id="PIRSR000349-1"/>
    </source>
</evidence>
<evidence type="ECO:0000313" key="10">
    <source>
        <dbReference type="Proteomes" id="UP000178230"/>
    </source>
</evidence>
<comment type="caution">
    <text evidence="9">The sequence shown here is derived from an EMBL/GenBank/DDBJ whole genome shotgun (WGS) entry which is preliminary data.</text>
</comment>
<dbReference type="PIRSF" id="PIRSF000349">
    <property type="entry name" value="SODismutase"/>
    <property type="match status" value="1"/>
</dbReference>
<feature type="binding site" evidence="5">
    <location>
        <position position="155"/>
    </location>
    <ligand>
        <name>Mn(2+)</name>
        <dbReference type="ChEBI" id="CHEBI:29035"/>
    </ligand>
</feature>
<feature type="domain" description="Manganese/iron superoxide dismutase N-terminal" evidence="7">
    <location>
        <begin position="1"/>
        <end position="77"/>
    </location>
</feature>
<dbReference type="InterPro" id="IPR019831">
    <property type="entry name" value="Mn/Fe_SOD_N"/>
</dbReference>
<keyword evidence="4 6" id="KW-0560">Oxidoreductase</keyword>
<dbReference type="GO" id="GO:0005737">
    <property type="term" value="C:cytoplasm"/>
    <property type="evidence" value="ECO:0007669"/>
    <property type="project" value="TreeGrafter"/>
</dbReference>
<sequence>MEPHIDGKTVELHYGKHHATYLNNLNTVLKKYPQLAEQKIEDLLGRYDSIPMDEKDKLFFRNNAGGFINHNLYWQNMDPNNKSDTKLKNKISNKFGSIEQFKAQFSEIAVKHFASGWAWLVENQSGELEYYTLPNQDSPFLRGHTPIVTLDLWEHAYYLKYQNRRIEYIEAWWKVIKII</sequence>
<gene>
    <name evidence="9" type="ORF">A2Y99_03075</name>
</gene>
<keyword evidence="3 5" id="KW-0479">Metal-binding</keyword>
<dbReference type="SUPFAM" id="SSF46609">
    <property type="entry name" value="Fe,Mn superoxide dismutase (SOD), N-terminal domain"/>
    <property type="match status" value="1"/>
</dbReference>
<name>A0A1F5YJ09_9BACT</name>
<comment type="similarity">
    <text evidence="1 6">Belongs to the iron/manganese superoxide dismutase family.</text>
</comment>
<feature type="domain" description="Manganese/iron superoxide dismutase C-terminal" evidence="8">
    <location>
        <begin position="85"/>
        <end position="177"/>
    </location>
</feature>
<dbReference type="Gene3D" id="3.55.40.20">
    <property type="entry name" value="Iron/manganese superoxide dismutase, C-terminal domain"/>
    <property type="match status" value="1"/>
</dbReference>
<accession>A0A1F5YJ09</accession>
<dbReference type="InterPro" id="IPR001189">
    <property type="entry name" value="Mn/Fe_SOD"/>
</dbReference>
<dbReference type="EMBL" id="MFIY01000037">
    <property type="protein sequence ID" value="OGF99851.1"/>
    <property type="molecule type" value="Genomic_DNA"/>
</dbReference>
<evidence type="ECO:0000256" key="6">
    <source>
        <dbReference type="RuleBase" id="RU000414"/>
    </source>
</evidence>
<dbReference type="EC" id="1.15.1.1" evidence="2 6"/>
<evidence type="ECO:0000259" key="7">
    <source>
        <dbReference type="Pfam" id="PF00081"/>
    </source>
</evidence>
<dbReference type="Gene3D" id="1.10.287.990">
    <property type="entry name" value="Fe,Mn superoxide dismutase (SOD) domain"/>
    <property type="match status" value="1"/>
</dbReference>
<feature type="binding site" evidence="5">
    <location>
        <position position="13"/>
    </location>
    <ligand>
        <name>Mn(2+)</name>
        <dbReference type="ChEBI" id="CHEBI:29035"/>
    </ligand>
</feature>
<dbReference type="PANTHER" id="PTHR43595:SF2">
    <property type="entry name" value="SMALL RIBOSOMAL SUBUNIT PROTEIN MS42"/>
    <property type="match status" value="1"/>
</dbReference>
<dbReference type="Pfam" id="PF00081">
    <property type="entry name" value="Sod_Fe_N"/>
    <property type="match status" value="1"/>
</dbReference>
<comment type="function">
    <text evidence="6">Destroys radicals which are normally produced within the cells and which are toxic to biological systems.</text>
</comment>
<dbReference type="InterPro" id="IPR019832">
    <property type="entry name" value="Mn/Fe_SOD_C"/>
</dbReference>
<feature type="binding site" evidence="5">
    <location>
        <position position="151"/>
    </location>
    <ligand>
        <name>Mn(2+)</name>
        <dbReference type="ChEBI" id="CHEBI:29035"/>
    </ligand>
</feature>
<dbReference type="PANTHER" id="PTHR43595">
    <property type="entry name" value="37S RIBOSOMAL PROTEIN S26, MITOCHONDRIAL"/>
    <property type="match status" value="1"/>
</dbReference>
<dbReference type="InterPro" id="IPR036314">
    <property type="entry name" value="SOD_C_sf"/>
</dbReference>
<evidence type="ECO:0000256" key="3">
    <source>
        <dbReference type="ARBA" id="ARBA00022723"/>
    </source>
</evidence>
<organism evidence="9 10">
    <name type="scientific">Candidatus Gottesmanbacteria bacterium RBG_13_37_7</name>
    <dbReference type="NCBI Taxonomy" id="1798369"/>
    <lineage>
        <taxon>Bacteria</taxon>
        <taxon>Candidatus Gottesmaniibacteriota</taxon>
    </lineage>
</organism>
<dbReference type="PROSITE" id="PS00088">
    <property type="entry name" value="SOD_MN"/>
    <property type="match status" value="1"/>
</dbReference>